<organism evidence="1 2">
    <name type="scientific">Dictyobacter halimunensis</name>
    <dbReference type="NCBI Taxonomy" id="3026934"/>
    <lineage>
        <taxon>Bacteria</taxon>
        <taxon>Bacillati</taxon>
        <taxon>Chloroflexota</taxon>
        <taxon>Ktedonobacteria</taxon>
        <taxon>Ktedonobacterales</taxon>
        <taxon>Dictyobacteraceae</taxon>
        <taxon>Dictyobacter</taxon>
    </lineage>
</organism>
<dbReference type="Proteomes" id="UP001344906">
    <property type="component" value="Unassembled WGS sequence"/>
</dbReference>
<name>A0ABQ6FJW5_9CHLR</name>
<evidence type="ECO:0008006" key="3">
    <source>
        <dbReference type="Google" id="ProtNLM"/>
    </source>
</evidence>
<comment type="caution">
    <text evidence="1">The sequence shown here is derived from an EMBL/GenBank/DDBJ whole genome shotgun (WGS) entry which is preliminary data.</text>
</comment>
<sequence>MTDQYYTASEAQQRLGLSKAMFFRKVKQGFIRKVVPPGMKQGVYPRRDIDGLALSMQMLFEQDQGITFGRSMIADQIEELEIGARAFGRNFITPLPERILFQQKNEFTFHSLKVEGTVVGYISMFFFSDEVLDQLLTGKKIEREIKVSDVQPFPRLEPFTIYIDVMVIDPALSSHLRTLFAGILISRFADLLLHLRSNGYLFDKIYTVTSSSAGEKLVRKLGFQELEHKSLVPARVPFVVPFDQEHLHALQVQQHKVLSFARR</sequence>
<accession>A0ABQ6FJW5</accession>
<evidence type="ECO:0000313" key="1">
    <source>
        <dbReference type="EMBL" id="GLV53933.1"/>
    </source>
</evidence>
<keyword evidence="2" id="KW-1185">Reference proteome</keyword>
<reference evidence="1 2" key="1">
    <citation type="submission" date="2023-02" db="EMBL/GenBank/DDBJ databases">
        <title>Dictyobacter halimunensis sp. nov., a new member of the class Ktedonobacteria from forest soil in a geothermal area.</title>
        <authorList>
            <person name="Rachmania M.K."/>
            <person name="Ningsih F."/>
            <person name="Sakai Y."/>
            <person name="Yabe S."/>
            <person name="Yokota A."/>
            <person name="Sjamsuridzal W."/>
        </authorList>
    </citation>
    <scope>NUCLEOTIDE SEQUENCE [LARGE SCALE GENOMIC DNA]</scope>
    <source>
        <strain evidence="1 2">S3.2.2.5</strain>
    </source>
</reference>
<dbReference type="EMBL" id="BSRI01000001">
    <property type="protein sequence ID" value="GLV53933.1"/>
    <property type="molecule type" value="Genomic_DNA"/>
</dbReference>
<protein>
    <recommendedName>
        <fullName evidence="3">HTH merR-type domain-containing protein</fullName>
    </recommendedName>
</protein>
<proteinExistence type="predicted"/>
<evidence type="ECO:0000313" key="2">
    <source>
        <dbReference type="Proteomes" id="UP001344906"/>
    </source>
</evidence>
<dbReference type="RefSeq" id="WP_338247656.1">
    <property type="nucleotide sequence ID" value="NZ_BSRI01000001.1"/>
</dbReference>
<gene>
    <name evidence="1" type="ORF">KDH_07840</name>
</gene>